<proteinExistence type="predicted"/>
<dbReference type="AlphaFoldDB" id="A0ABD3XJN2"/>
<comment type="caution">
    <text evidence="2">The sequence shown here is derived from an EMBL/GenBank/DDBJ whole genome shotgun (WGS) entry which is preliminary data.</text>
</comment>
<sequence length="744" mass="85024">MLTNIIMKIFPNVKRSGVTVNSIKIRSIHGITLDSSNGKSQLIPFEAVHNMKPPEWFLLDKSESVCKLGCMSKETFNGNPMMIEIIISNDGNVQLSVAGKMIDLSQFYISSKLVFSVNSINALFRCLRIISVCYGYHDNNKEQPFTFSNDKYMKEVCIVQKDAEPKVVIRHINCYKVVPIGSVSHTCKRCILCKSTSNQRMKQKQIEKKENENPLPACNQFENIISVLRNIAPNLTENQLTLLCSQIMASNLQNSKGMRWPREVISIAITLYNRNPSAYRDVTKNGWLHLPSEQLLSLYKNAVCQGPGIIPQMMEWMLNEAQRQNLTQEGYFGGLILDEMSIQEDIQIVHYKSGSSLVGLTDSGPEIKMMHAASTGKAESKMANHVLQYIFHGITGFRWPFANYPNTQASPSDLFITTWKCVDALYEYGFKAIYCCMDGSSNNRAFLKMHYLHQNPIETKMVAKHYRNPMREIVFMMDPCHLLKKIRNSILSSGFEDFHKRLLTVDGFFIIWKMWIDAYKWDHSTNPFPVHQKLSDEHIFPNDAQKMRNKLAFETLNQDMLNLMTMYQESLPEPAQKELTAALNLLQHTSFLVSFFNDSRPVKDLTDERLRRLTSAYDWFKSWEKQVAKSDSISKRHNNLMTMETREDLDFMYHGFMSLAKLCVSKIGQSIVPSRINSDIVENVFCQQRSLYHGAATNPTYNSYRTGINSIVLGQATISRKSNSGGMHAEPYAAARSAKLSKKC</sequence>
<protein>
    <recommendedName>
        <fullName evidence="1">Transposable element P transposase-like RNase H domain-containing protein</fullName>
    </recommendedName>
</protein>
<name>A0ABD3XJN2_SINWO</name>
<dbReference type="InterPro" id="IPR048365">
    <property type="entry name" value="TNP-like_RNaseH_N"/>
</dbReference>
<dbReference type="EMBL" id="JBJQND010000002">
    <property type="protein sequence ID" value="KAL3885930.1"/>
    <property type="molecule type" value="Genomic_DNA"/>
</dbReference>
<evidence type="ECO:0000313" key="3">
    <source>
        <dbReference type="Proteomes" id="UP001634394"/>
    </source>
</evidence>
<evidence type="ECO:0000313" key="2">
    <source>
        <dbReference type="EMBL" id="KAL3885930.1"/>
    </source>
</evidence>
<feature type="domain" description="Transposable element P transposase-like RNase H" evidence="1">
    <location>
        <begin position="307"/>
        <end position="448"/>
    </location>
</feature>
<reference evidence="2 3" key="1">
    <citation type="submission" date="2024-11" db="EMBL/GenBank/DDBJ databases">
        <title>Chromosome-level genome assembly of the freshwater bivalve Anodonta woodiana.</title>
        <authorList>
            <person name="Chen X."/>
        </authorList>
    </citation>
    <scope>NUCLEOTIDE SEQUENCE [LARGE SCALE GENOMIC DNA]</scope>
    <source>
        <strain evidence="2">MN2024</strain>
        <tissue evidence="2">Gills</tissue>
    </source>
</reference>
<organism evidence="2 3">
    <name type="scientific">Sinanodonta woodiana</name>
    <name type="common">Chinese pond mussel</name>
    <name type="synonym">Anodonta woodiana</name>
    <dbReference type="NCBI Taxonomy" id="1069815"/>
    <lineage>
        <taxon>Eukaryota</taxon>
        <taxon>Metazoa</taxon>
        <taxon>Spiralia</taxon>
        <taxon>Lophotrochozoa</taxon>
        <taxon>Mollusca</taxon>
        <taxon>Bivalvia</taxon>
        <taxon>Autobranchia</taxon>
        <taxon>Heteroconchia</taxon>
        <taxon>Palaeoheterodonta</taxon>
        <taxon>Unionida</taxon>
        <taxon>Unionoidea</taxon>
        <taxon>Unionidae</taxon>
        <taxon>Unioninae</taxon>
        <taxon>Sinanodonta</taxon>
    </lineage>
</organism>
<gene>
    <name evidence="2" type="ORF">ACJMK2_025961</name>
</gene>
<accession>A0ABD3XJN2</accession>
<dbReference type="Proteomes" id="UP001634394">
    <property type="component" value="Unassembled WGS sequence"/>
</dbReference>
<evidence type="ECO:0000259" key="1">
    <source>
        <dbReference type="Pfam" id="PF21787"/>
    </source>
</evidence>
<dbReference type="Pfam" id="PF21787">
    <property type="entry name" value="TNP-like_RNaseH_N"/>
    <property type="match status" value="1"/>
</dbReference>
<keyword evidence="3" id="KW-1185">Reference proteome</keyword>